<evidence type="ECO:0000313" key="5">
    <source>
        <dbReference type="Proteomes" id="UP000019375"/>
    </source>
</evidence>
<evidence type="ECO:0000313" key="4">
    <source>
        <dbReference type="EMBL" id="CDF91766.1"/>
    </source>
</evidence>
<dbReference type="Gene3D" id="1.10.357.150">
    <property type="match status" value="1"/>
</dbReference>
<feature type="domain" description="Retrograde transport protein Dsl1 N-terminal" evidence="2">
    <location>
        <begin position="14"/>
        <end position="362"/>
    </location>
</feature>
<feature type="region of interest" description="Disordered" evidence="1">
    <location>
        <begin position="438"/>
        <end position="527"/>
    </location>
</feature>
<dbReference type="GO" id="GO:0006888">
    <property type="term" value="P:endoplasmic reticulum to Golgi vesicle-mediated transport"/>
    <property type="evidence" value="ECO:0007669"/>
    <property type="project" value="TreeGrafter"/>
</dbReference>
<dbReference type="AlphaFoldDB" id="A0A8J2TAZ4"/>
<evidence type="ECO:0000259" key="3">
    <source>
        <dbReference type="Pfam" id="PF11989"/>
    </source>
</evidence>
<dbReference type="InterPro" id="IPR038442">
    <property type="entry name" value="Dsl1_N_sf"/>
</dbReference>
<reference evidence="5" key="1">
    <citation type="journal article" date="2013" name="Genome Announc.">
        <title>Genome sequence of the food spoilage yeast Zygosaccharomyces bailii CLIB 213(T).</title>
        <authorList>
            <person name="Galeote V."/>
            <person name="Bigey F."/>
            <person name="Devillers H."/>
            <person name="Neuveglise C."/>
            <person name="Dequin S."/>
        </authorList>
    </citation>
    <scope>NUCLEOTIDE SEQUENCE [LARGE SCALE GENOMIC DNA]</scope>
    <source>
        <strain evidence="5">CLIB 213 / ATCC 58445 / CBS 680 / CCRC 21525 / NBRC 1098 / NCYC 1416 / NRRL Y-2227</strain>
    </source>
</reference>
<feature type="compositionally biased region" description="Low complexity" evidence="1">
    <location>
        <begin position="487"/>
        <end position="498"/>
    </location>
</feature>
<gene>
    <name evidence="4" type="ORF">BN860_00562g</name>
</gene>
<dbReference type="GO" id="GO:0007094">
    <property type="term" value="P:mitotic spindle assembly checkpoint signaling"/>
    <property type="evidence" value="ECO:0007669"/>
    <property type="project" value="TreeGrafter"/>
</dbReference>
<feature type="domain" description="Retrograde transport protein Dsl1 C-terminal" evidence="3">
    <location>
        <begin position="608"/>
        <end position="799"/>
    </location>
</feature>
<dbReference type="OrthoDB" id="534815at2759"/>
<dbReference type="Gene3D" id="1.10.287.3290">
    <property type="match status" value="1"/>
</dbReference>
<proteinExistence type="predicted"/>
<dbReference type="InterPro" id="IPR021876">
    <property type="entry name" value="Dsl1_C"/>
</dbReference>
<protein>
    <submittedName>
        <fullName evidence="4">ZYBA0S14-00562g1_1</fullName>
    </submittedName>
</protein>
<dbReference type="InterPro" id="IPR046362">
    <property type="entry name" value="Zw10/DSL1_C_sf"/>
</dbReference>
<dbReference type="Gene3D" id="1.20.58.2230">
    <property type="entry name" value="Retrograde transport protein Dsl1, N-terminal domain"/>
    <property type="match status" value="1"/>
</dbReference>
<dbReference type="Pfam" id="PF11988">
    <property type="entry name" value="Dsl1_N"/>
    <property type="match status" value="1"/>
</dbReference>
<dbReference type="Proteomes" id="UP000019375">
    <property type="component" value="Unassembled WGS sequence"/>
</dbReference>
<organism evidence="4 5">
    <name type="scientific">Zygosaccharomyces bailii (strain CLIB 213 / ATCC 58445 / CBS 680 / BCRC 21525 / NBRC 1098 / NCYC 1416 / NRRL Y-2227)</name>
    <dbReference type="NCBI Taxonomy" id="1333698"/>
    <lineage>
        <taxon>Eukaryota</taxon>
        <taxon>Fungi</taxon>
        <taxon>Dikarya</taxon>
        <taxon>Ascomycota</taxon>
        <taxon>Saccharomycotina</taxon>
        <taxon>Saccharomycetes</taxon>
        <taxon>Saccharomycetales</taxon>
        <taxon>Saccharomycetaceae</taxon>
        <taxon>Zygosaccharomyces</taxon>
    </lineage>
</organism>
<evidence type="ECO:0000256" key="1">
    <source>
        <dbReference type="SAM" id="MobiDB-lite"/>
    </source>
</evidence>
<feature type="region of interest" description="Disordered" evidence="1">
    <location>
        <begin position="380"/>
        <end position="413"/>
    </location>
</feature>
<dbReference type="Gene3D" id="1.20.58.1440">
    <property type="match status" value="1"/>
</dbReference>
<dbReference type="InterPro" id="IPR021875">
    <property type="entry name" value="Dsl1_N_dom"/>
</dbReference>
<name>A0A8J2TAZ4_ZYGB2</name>
<dbReference type="PANTHER" id="PTHR12205:SF0">
    <property type="entry name" value="CENTROMERE_KINETOCHORE PROTEIN ZW10 HOMOLOG"/>
    <property type="match status" value="1"/>
</dbReference>
<dbReference type="EMBL" id="HG316467">
    <property type="protein sequence ID" value="CDF91766.1"/>
    <property type="molecule type" value="Genomic_DNA"/>
</dbReference>
<dbReference type="GO" id="GO:1990423">
    <property type="term" value="C:RZZ complex"/>
    <property type="evidence" value="ECO:0007669"/>
    <property type="project" value="TreeGrafter"/>
</dbReference>
<dbReference type="PANTHER" id="PTHR12205">
    <property type="entry name" value="CENTROMERE/KINETOCHORE PROTEIN ZW10"/>
    <property type="match status" value="1"/>
</dbReference>
<accession>A0A8J2TAZ4</accession>
<keyword evidence="5" id="KW-1185">Reference proteome</keyword>
<dbReference type="Pfam" id="PF11989">
    <property type="entry name" value="Dsl1_C"/>
    <property type="match status" value="1"/>
</dbReference>
<evidence type="ECO:0000259" key="2">
    <source>
        <dbReference type="Pfam" id="PF11988"/>
    </source>
</evidence>
<dbReference type="GO" id="GO:0005737">
    <property type="term" value="C:cytoplasm"/>
    <property type="evidence" value="ECO:0007669"/>
    <property type="project" value="GOC"/>
</dbReference>
<sequence>MTAVFGPDELDLLNKDSVLASLKDDPLLTGAKDELTNNDPATLDYDAILRKDSRLSQQLHDLSSLRSVSGLIMEFKANFELLEFENCYYSLQSLRKKLRDNAAINKQGVSFQQSVLAHTDAMHSQLVHKFYEIITQHFWQVTDESIAFEPIVRLGVDSENLDYVSFMRFIEQQFYPDGFLDANMWIIGDMRVGPTQDAVISELNAIFHDFLNFRMIIEVIKKFLFSKAKQIVFERGNCVKLSLHRGGEDNVSDRIANINNVACFLCEGISVRDIDTFAKKLGPVLATELIQTIKSNPYTVLPSSHSQIRADVAMANQNLRQLAKKSNWTYHGSDVENLLNDNQVQNSLLLDGIFERYALKIRSIFRESSFKTLDNVFDRNLQTADPPPSSRAVSQIESGVRKESEAGAEDNWEWGEDAAVEEADEGDGWANELTIDFGESNMATPRKTRRLSEKSVSDETAGWDEEIKINFDEISPATPHKTRRFSQKSSKSQKSQKSQKSEGWGWDLDLGEDNERPTSMGRNLSKQKIPSVGHVKISKMSGVFLSIMEELEREITLAGSSRFDEHSCQHKLNVLQTHFFAISTTYFQEDWWQLFVNLRFITNHNPKLTRLQELNTHLLEIYTNSNFKVVAQLVDEQMQQFFISEKKPSWAVTESKLLPFVRRQIIEPLNLIGGKDGANYLLQFYHFFYVDCINDNILKWDVISERNSVNLARLVSTIYDGTDTPILRGNPQYVQYREKFVIIGQLLELHLKEIMAMFYNGDFYLFTTEELVQWLVLLFADTPLRQDAINEIHEIRQASNLND</sequence>